<dbReference type="Pfam" id="PF05577">
    <property type="entry name" value="Peptidase_S28"/>
    <property type="match status" value="1"/>
</dbReference>
<evidence type="ECO:0000256" key="2">
    <source>
        <dbReference type="ARBA" id="ARBA00022670"/>
    </source>
</evidence>
<evidence type="ECO:0000313" key="7">
    <source>
        <dbReference type="Proteomes" id="UP000009131"/>
    </source>
</evidence>
<keyword evidence="4" id="KW-0378">Hydrolase</keyword>
<name>G7E0N2_MIXOS</name>
<reference evidence="6 7" key="1">
    <citation type="journal article" date="2011" name="J. Gen. Appl. Microbiol.">
        <title>Draft genome sequencing of the enigmatic basidiomycete Mixia osmundae.</title>
        <authorList>
            <person name="Nishida H."/>
            <person name="Nagatsuka Y."/>
            <person name="Sugiyama J."/>
        </authorList>
    </citation>
    <scope>NUCLEOTIDE SEQUENCE [LARGE SCALE GENOMIC DNA]</scope>
    <source>
        <strain evidence="7">CBS 9802 / IAM 14324 / JCM 22182 / KY 12970</strain>
    </source>
</reference>
<dbReference type="PANTHER" id="PTHR11010:SF117">
    <property type="entry name" value="SERINE PROTEASE 16"/>
    <property type="match status" value="1"/>
</dbReference>
<dbReference type="GO" id="GO:0070008">
    <property type="term" value="F:serine-type exopeptidase activity"/>
    <property type="evidence" value="ECO:0007669"/>
    <property type="project" value="InterPro"/>
</dbReference>
<evidence type="ECO:0000313" key="6">
    <source>
        <dbReference type="EMBL" id="GAA96392.1"/>
    </source>
</evidence>
<dbReference type="EMBL" id="BABT02000084">
    <property type="protein sequence ID" value="GAA96392.1"/>
    <property type="molecule type" value="Genomic_DNA"/>
</dbReference>
<dbReference type="eggNOG" id="KOG2182">
    <property type="taxonomic scope" value="Eukaryota"/>
</dbReference>
<dbReference type="RefSeq" id="XP_014566468.1">
    <property type="nucleotide sequence ID" value="XM_014710982.1"/>
</dbReference>
<dbReference type="InParanoid" id="G7E0N2"/>
<keyword evidence="2" id="KW-0645">Protease</keyword>
<keyword evidence="5" id="KW-0325">Glycoprotein</keyword>
<dbReference type="Proteomes" id="UP000009131">
    <property type="component" value="Unassembled WGS sequence"/>
</dbReference>
<keyword evidence="3" id="KW-0732">Signal</keyword>
<comment type="similarity">
    <text evidence="1">Belongs to the peptidase S28 family.</text>
</comment>
<dbReference type="GO" id="GO:0008239">
    <property type="term" value="F:dipeptidyl-peptidase activity"/>
    <property type="evidence" value="ECO:0007669"/>
    <property type="project" value="TreeGrafter"/>
</dbReference>
<dbReference type="InterPro" id="IPR008758">
    <property type="entry name" value="Peptidase_S28"/>
</dbReference>
<keyword evidence="7" id="KW-1185">Reference proteome</keyword>
<comment type="caution">
    <text evidence="6">The sequence shown here is derived from an EMBL/GenBank/DDBJ whole genome shotgun (WGS) entry which is preliminary data.</text>
</comment>
<dbReference type="AlphaFoldDB" id="G7E0N2"/>
<proteinExistence type="inferred from homology"/>
<accession>G7E0N2</accession>
<evidence type="ECO:0000256" key="4">
    <source>
        <dbReference type="ARBA" id="ARBA00022801"/>
    </source>
</evidence>
<protein>
    <submittedName>
        <fullName evidence="6">Uncharacterized protein</fullName>
    </submittedName>
</protein>
<sequence>MLDFLDYSWLMDVAKATGGIAVILEPRYWGKSIPVSNFTTDSMRFSSTLQSIADAKHFASNVVFAGFEGLDLTYKNAMWITVAMEYGGVKAAIARSKYPDVFSGAVAVTPTMQSIANYWQYYDAVIEYGIKDCTRAMQVSMLILDLLVDAADPAHLEAIKDGFGMTGVTHIKDVLIGLAVSSGPDNFVNSFWKQNGGVDLDYAQFCSNLTAPFSARPGHSQADRAKAVELVKASGFMTDKHHEDETIDLAATWLLNWMAWFKPTGESWKGKMKTADEMWSTYDPTGWAVTDLSNTWRPYFYSKCTEWPFFRSGFGRPESAGLPVVSRHLDYEFMHQGCQLAFPPGKVHSIPTEPDVAAMNQLGGWSIAFDQLAIVCSKKDPWRQATPCADQAPVRNSTVQQPFVYLEDIGHNGMLSAVRPDETNVIMPESIKTAQAELLTAVKTWHSNWKKPITKKRSARAGHV</sequence>
<evidence type="ECO:0000256" key="1">
    <source>
        <dbReference type="ARBA" id="ARBA00011079"/>
    </source>
</evidence>
<gene>
    <name evidence="6" type="primary">Mo03059</name>
    <name evidence="6" type="ORF">E5Q_03059</name>
</gene>
<dbReference type="Gene3D" id="3.40.50.1820">
    <property type="entry name" value="alpha/beta hydrolase"/>
    <property type="match status" value="2"/>
</dbReference>
<dbReference type="HOGENOM" id="CLU_023630_0_0_1"/>
<reference evidence="6 7" key="2">
    <citation type="journal article" date="2012" name="Open Biol.">
        <title>Characteristics of nucleosomes and linker DNA regions on the genome of the basidiomycete Mixia osmundae revealed by mono- and dinucleosome mapping.</title>
        <authorList>
            <person name="Nishida H."/>
            <person name="Kondo S."/>
            <person name="Matsumoto T."/>
            <person name="Suzuki Y."/>
            <person name="Yoshikawa H."/>
            <person name="Taylor T.D."/>
            <person name="Sugiyama J."/>
        </authorList>
    </citation>
    <scope>NUCLEOTIDE SEQUENCE [LARGE SCALE GENOMIC DNA]</scope>
    <source>
        <strain evidence="7">CBS 9802 / IAM 14324 / JCM 22182 / KY 12970</strain>
    </source>
</reference>
<organism evidence="6 7">
    <name type="scientific">Mixia osmundae (strain CBS 9802 / IAM 14324 / JCM 22182 / KY 12970)</name>
    <dbReference type="NCBI Taxonomy" id="764103"/>
    <lineage>
        <taxon>Eukaryota</taxon>
        <taxon>Fungi</taxon>
        <taxon>Dikarya</taxon>
        <taxon>Basidiomycota</taxon>
        <taxon>Pucciniomycotina</taxon>
        <taxon>Mixiomycetes</taxon>
        <taxon>Mixiales</taxon>
        <taxon>Mixiaceae</taxon>
        <taxon>Mixia</taxon>
    </lineage>
</organism>
<dbReference type="GO" id="GO:0006508">
    <property type="term" value="P:proteolysis"/>
    <property type="evidence" value="ECO:0007669"/>
    <property type="project" value="UniProtKB-KW"/>
</dbReference>
<evidence type="ECO:0000256" key="5">
    <source>
        <dbReference type="ARBA" id="ARBA00023180"/>
    </source>
</evidence>
<dbReference type="InterPro" id="IPR029058">
    <property type="entry name" value="AB_hydrolase_fold"/>
</dbReference>
<dbReference type="OrthoDB" id="1735038at2759"/>
<dbReference type="PANTHER" id="PTHR11010">
    <property type="entry name" value="PROTEASE S28 PRO-X CARBOXYPEPTIDASE-RELATED"/>
    <property type="match status" value="1"/>
</dbReference>
<evidence type="ECO:0000256" key="3">
    <source>
        <dbReference type="ARBA" id="ARBA00022729"/>
    </source>
</evidence>